<dbReference type="RefSeq" id="XP_033574022.1">
    <property type="nucleotide sequence ID" value="XM_033723779.1"/>
</dbReference>
<dbReference type="Proteomes" id="UP000504636">
    <property type="component" value="Unplaced"/>
</dbReference>
<sequence length="181" mass="19544">MEACVAQHGKSRREGGTGAQGLRHLDIKSPTATCEELEKTGWSLRVLGRWGREVQTGRQNRWMVCWFNITLANPLWCSKAGLQDVDGGSGANSDSQRCMWAGGVVDWVSNVVSFRNMKGSTADEELADGGSGAKKDKDASDRSGWVVGKSERAEVEVAWSWCTPSSPLPNGGSGIKTSARR</sequence>
<reference evidence="2 4" key="1">
    <citation type="journal article" date="2020" name="Stud. Mycol.">
        <title>101 Dothideomycetes genomes: a test case for predicting lifestyles and emergence of pathogens.</title>
        <authorList>
            <person name="Haridas S."/>
            <person name="Albert R."/>
            <person name="Binder M."/>
            <person name="Bloem J."/>
            <person name="Labutti K."/>
            <person name="Salamov A."/>
            <person name="Andreopoulos B."/>
            <person name="Baker S."/>
            <person name="Barry K."/>
            <person name="Bills G."/>
            <person name="Bluhm B."/>
            <person name="Cannon C."/>
            <person name="Castanera R."/>
            <person name="Culley D."/>
            <person name="Daum C."/>
            <person name="Ezra D."/>
            <person name="Gonzalez J."/>
            <person name="Henrissat B."/>
            <person name="Kuo A."/>
            <person name="Liang C."/>
            <person name="Lipzen A."/>
            <person name="Lutzoni F."/>
            <person name="Magnuson J."/>
            <person name="Mondo S."/>
            <person name="Nolan M."/>
            <person name="Ohm R."/>
            <person name="Pangilinan J."/>
            <person name="Park H.-J."/>
            <person name="Ramirez L."/>
            <person name="Alfaro M."/>
            <person name="Sun H."/>
            <person name="Tritt A."/>
            <person name="Yoshinaga Y."/>
            <person name="Zwiers L.-H."/>
            <person name="Turgeon B."/>
            <person name="Goodwin S."/>
            <person name="Spatafora J."/>
            <person name="Crous P."/>
            <person name="Grigoriev I."/>
        </authorList>
    </citation>
    <scope>NUCLEOTIDE SEQUENCE</scope>
    <source>
        <strain evidence="2 4">CBS 304.34</strain>
    </source>
</reference>
<organism evidence="2">
    <name type="scientific">Mytilinidion resinicola</name>
    <dbReference type="NCBI Taxonomy" id="574789"/>
    <lineage>
        <taxon>Eukaryota</taxon>
        <taxon>Fungi</taxon>
        <taxon>Dikarya</taxon>
        <taxon>Ascomycota</taxon>
        <taxon>Pezizomycotina</taxon>
        <taxon>Dothideomycetes</taxon>
        <taxon>Pleosporomycetidae</taxon>
        <taxon>Mytilinidiales</taxon>
        <taxon>Mytilinidiaceae</taxon>
        <taxon>Mytilinidion</taxon>
    </lineage>
</organism>
<feature type="region of interest" description="Disordered" evidence="1">
    <location>
        <begin position="1"/>
        <end position="22"/>
    </location>
</feature>
<reference evidence="4" key="3">
    <citation type="submission" date="2025-04" db="UniProtKB">
        <authorList>
            <consortium name="RefSeq"/>
        </authorList>
    </citation>
    <scope>IDENTIFICATION</scope>
    <source>
        <strain evidence="4">CBS 304.34</strain>
    </source>
</reference>
<evidence type="ECO:0000256" key="1">
    <source>
        <dbReference type="SAM" id="MobiDB-lite"/>
    </source>
</evidence>
<dbReference type="EMBL" id="MU003706">
    <property type="protein sequence ID" value="KAF2807058.1"/>
    <property type="molecule type" value="Genomic_DNA"/>
</dbReference>
<protein>
    <submittedName>
        <fullName evidence="2 4">Uncharacterized protein</fullName>
    </submittedName>
</protein>
<accession>A0A6A6YER2</accession>
<feature type="region of interest" description="Disordered" evidence="1">
    <location>
        <begin position="121"/>
        <end position="146"/>
    </location>
</feature>
<proteinExistence type="predicted"/>
<keyword evidence="3" id="KW-1185">Reference proteome</keyword>
<dbReference type="GeneID" id="54464672"/>
<name>A0A6A6YER2_9PEZI</name>
<dbReference type="AlphaFoldDB" id="A0A6A6YER2"/>
<evidence type="ECO:0000313" key="4">
    <source>
        <dbReference type="RefSeq" id="XP_033574022.1"/>
    </source>
</evidence>
<evidence type="ECO:0000313" key="3">
    <source>
        <dbReference type="Proteomes" id="UP000504636"/>
    </source>
</evidence>
<reference evidence="4" key="2">
    <citation type="submission" date="2020-04" db="EMBL/GenBank/DDBJ databases">
        <authorList>
            <consortium name="NCBI Genome Project"/>
        </authorList>
    </citation>
    <scope>NUCLEOTIDE SEQUENCE</scope>
    <source>
        <strain evidence="4">CBS 304.34</strain>
    </source>
</reference>
<evidence type="ECO:0000313" key="2">
    <source>
        <dbReference type="EMBL" id="KAF2807058.1"/>
    </source>
</evidence>
<gene>
    <name evidence="2 4" type="ORF">BDZ99DRAFT_501049</name>
</gene>